<proteinExistence type="predicted"/>
<dbReference type="EMBL" id="GU071098">
    <property type="protein sequence ID" value="ADO98090.1"/>
    <property type="molecule type" value="Genomic_DNA"/>
</dbReference>
<sequence>MVLKYPNLKDHIFEYDLLSHQECDEIVSLLDSREWGDFMWYQDQEQVDLDKESKMKSTVDCPEASDIIQSHINDELFPAFHEKYNYYSVGSGGGGTFWEASSGIKYNKYDVGDYLSPHYDHIRDFFQGQFRGIPVTSVVGVLNDDFEGGDFVFWEEHTVNIKKGSVLVFPALYLFPHEVTPVTKGVRYSWIQWIV</sequence>
<organism evidence="7 8">
    <name type="scientific">Synechococcus phage S-SSM7</name>
    <dbReference type="NCBI Taxonomy" id="445686"/>
    <lineage>
        <taxon>Viruses</taxon>
        <taxon>Duplodnaviria</taxon>
        <taxon>Heunggongvirae</taxon>
        <taxon>Uroviricota</taxon>
        <taxon>Caudoviricetes</taxon>
        <taxon>Pantevenvirales</taxon>
        <taxon>Kyanoviridae</taxon>
        <taxon>Lipsvirus</taxon>
        <taxon>Lipsvirus ssm7</taxon>
    </lineage>
</organism>
<evidence type="ECO:0000313" key="7">
    <source>
        <dbReference type="EMBL" id="ADO98090.1"/>
    </source>
</evidence>
<dbReference type="OrthoDB" id="14481at10239"/>
<evidence type="ECO:0000256" key="1">
    <source>
        <dbReference type="ARBA" id="ARBA00001961"/>
    </source>
</evidence>
<dbReference type="GO" id="GO:0005506">
    <property type="term" value="F:iron ion binding"/>
    <property type="evidence" value="ECO:0007669"/>
    <property type="project" value="InterPro"/>
</dbReference>
<protein>
    <recommendedName>
        <fullName evidence="6">Fe2OG dioxygenase domain-containing protein</fullName>
    </recommendedName>
</protein>
<evidence type="ECO:0000256" key="5">
    <source>
        <dbReference type="ARBA" id="ARBA00023004"/>
    </source>
</evidence>
<evidence type="ECO:0000259" key="6">
    <source>
        <dbReference type="PROSITE" id="PS51471"/>
    </source>
</evidence>
<name>E3SKU2_9CAUD</name>
<evidence type="ECO:0000256" key="2">
    <source>
        <dbReference type="ARBA" id="ARBA00022723"/>
    </source>
</evidence>
<dbReference type="SMART" id="SM00702">
    <property type="entry name" value="P4Hc"/>
    <property type="match status" value="1"/>
</dbReference>
<gene>
    <name evidence="7" type="ORF">SSSM7_024</name>
</gene>
<dbReference type="GO" id="GO:0051213">
    <property type="term" value="F:dioxygenase activity"/>
    <property type="evidence" value="ECO:0007669"/>
    <property type="project" value="UniProtKB-KW"/>
</dbReference>
<dbReference type="RefSeq" id="YP_004324077.1">
    <property type="nucleotide sequence ID" value="NC_015287.1"/>
</dbReference>
<evidence type="ECO:0000256" key="3">
    <source>
        <dbReference type="ARBA" id="ARBA00022964"/>
    </source>
</evidence>
<dbReference type="GO" id="GO:0016705">
    <property type="term" value="F:oxidoreductase activity, acting on paired donors, with incorporation or reduction of molecular oxygen"/>
    <property type="evidence" value="ECO:0007669"/>
    <property type="project" value="InterPro"/>
</dbReference>
<dbReference type="InterPro" id="IPR006620">
    <property type="entry name" value="Pro_4_hyd_alph"/>
</dbReference>
<keyword evidence="8" id="KW-1185">Reference proteome</keyword>
<feature type="domain" description="Fe2OG dioxygenase" evidence="6">
    <location>
        <begin position="99"/>
        <end position="195"/>
    </location>
</feature>
<dbReference type="InterPro" id="IPR044862">
    <property type="entry name" value="Pro_4_hyd_alph_FE2OG_OXY"/>
</dbReference>
<comment type="cofactor">
    <cofactor evidence="1">
        <name>L-ascorbate</name>
        <dbReference type="ChEBI" id="CHEBI:38290"/>
    </cofactor>
</comment>
<dbReference type="GO" id="GO:0031418">
    <property type="term" value="F:L-ascorbic acid binding"/>
    <property type="evidence" value="ECO:0007669"/>
    <property type="project" value="InterPro"/>
</dbReference>
<dbReference type="Gene3D" id="2.60.120.620">
    <property type="entry name" value="q2cbj1_9rhob like domain"/>
    <property type="match status" value="1"/>
</dbReference>
<evidence type="ECO:0000256" key="4">
    <source>
        <dbReference type="ARBA" id="ARBA00023002"/>
    </source>
</evidence>
<dbReference type="Pfam" id="PF13640">
    <property type="entry name" value="2OG-FeII_Oxy_3"/>
    <property type="match status" value="1"/>
</dbReference>
<keyword evidence="5" id="KW-0408">Iron</keyword>
<reference evidence="7 8" key="1">
    <citation type="journal article" date="2010" name="Environ. Microbiol.">
        <title>Genomic analysis of oceanic cyanobacterial myoviruses compared with T4-like myoviruses from diverse hosts and environments.</title>
        <authorList>
            <person name="Sullivan M.B."/>
            <person name="Huang K.H."/>
            <person name="Ignacio-Espinoza J.C."/>
            <person name="Berlin A.M."/>
            <person name="Kelly L."/>
            <person name="Weigele P.R."/>
            <person name="DeFrancesco A.S."/>
            <person name="Kern S.E."/>
            <person name="Thompson L.R."/>
            <person name="Young S."/>
            <person name="Yandava C."/>
            <person name="Fu R."/>
            <person name="Krastins B."/>
            <person name="Chase M."/>
            <person name="Sarracino D."/>
            <person name="Osburne M.S."/>
            <person name="Henn M.R."/>
            <person name="Chisholm S.W."/>
        </authorList>
    </citation>
    <scope>NUCLEOTIDE SEQUENCE [LARGE SCALE GENOMIC DNA]</scope>
    <source>
        <strain evidence="7">8109-3</strain>
    </source>
</reference>
<dbReference type="Proteomes" id="UP000006527">
    <property type="component" value="Segment"/>
</dbReference>
<keyword evidence="4" id="KW-0560">Oxidoreductase</keyword>
<dbReference type="PROSITE" id="PS51471">
    <property type="entry name" value="FE2OG_OXY"/>
    <property type="match status" value="1"/>
</dbReference>
<accession>E3SKU2</accession>
<dbReference type="InterPro" id="IPR005123">
    <property type="entry name" value="Oxoglu/Fe-dep_dioxygenase_dom"/>
</dbReference>
<keyword evidence="3" id="KW-0223">Dioxygenase</keyword>
<keyword evidence="2" id="KW-0479">Metal-binding</keyword>
<dbReference type="GeneID" id="10328593"/>
<evidence type="ECO:0000313" key="8">
    <source>
        <dbReference type="Proteomes" id="UP000006527"/>
    </source>
</evidence>
<dbReference type="KEGG" id="vg:10328593"/>